<evidence type="ECO:0000313" key="3">
    <source>
        <dbReference type="Proteomes" id="UP000028999"/>
    </source>
</evidence>
<keyword evidence="1" id="KW-0812">Transmembrane</keyword>
<proteinExistence type="predicted"/>
<accession>A0A078J2A0</accession>
<dbReference type="Gramene" id="CDY57482">
    <property type="protein sequence ID" value="CDY57482"/>
    <property type="gene ID" value="GSBRNA2T00022269001"/>
</dbReference>
<sequence>MNSVEAEERSAEFLDMARSLFWFERLLLSVILLFSSNGVSLFIGPLLFSTTFCALLLHWLCRKNSPADRSGVTTSRIWLFLSDRFVFLAALGAYKAVWLLRLTVFIAVAVHYVYIIQYLDISYKTHLAELRWIDDDSSEEGDVSKELEKTREELLEDLKEHGKKIDTEMEFIDHLINPDLETHRRNLSVKLIALRKETRDVGGKIRTYKELMSIFVNSELTLRSKVEEDIKASREVASLADQVHEAYFVIQETAKAAKTTSDRAYLTYLFAQEISAQIQNKRWMIRLDIEGLPELREEVRRMSLQFAARRMEAKVAADRAAEEFSNARVKLMEAVGIQQWEEYKID</sequence>
<keyword evidence="3" id="KW-1185">Reference proteome</keyword>
<name>A0A078J2A0_BRANA</name>
<dbReference type="PaxDb" id="3708-A0A078J2A0"/>
<evidence type="ECO:0000313" key="2">
    <source>
        <dbReference type="EMBL" id="CDY57482.1"/>
    </source>
</evidence>
<evidence type="ECO:0000256" key="1">
    <source>
        <dbReference type="SAM" id="Phobius"/>
    </source>
</evidence>
<dbReference type="OMA" id="CRKNSPA"/>
<feature type="transmembrane region" description="Helical" evidence="1">
    <location>
        <begin position="100"/>
        <end position="121"/>
    </location>
</feature>
<protein>
    <submittedName>
        <fullName evidence="2">BnaAnng14630D protein</fullName>
    </submittedName>
</protein>
<gene>
    <name evidence="2" type="primary">BnaAnng14630D</name>
    <name evidence="2" type="ORF">GSBRNA2T00022269001</name>
</gene>
<feature type="transmembrane region" description="Helical" evidence="1">
    <location>
        <begin position="26"/>
        <end position="57"/>
    </location>
</feature>
<keyword evidence="1" id="KW-0472">Membrane</keyword>
<dbReference type="AlphaFoldDB" id="A0A078J2A0"/>
<dbReference type="Proteomes" id="UP000028999">
    <property type="component" value="Unassembled WGS sequence"/>
</dbReference>
<dbReference type="EMBL" id="LK033580">
    <property type="protein sequence ID" value="CDY57482.1"/>
    <property type="molecule type" value="Genomic_DNA"/>
</dbReference>
<keyword evidence="1" id="KW-1133">Transmembrane helix</keyword>
<organism evidence="2 3">
    <name type="scientific">Brassica napus</name>
    <name type="common">Rape</name>
    <dbReference type="NCBI Taxonomy" id="3708"/>
    <lineage>
        <taxon>Eukaryota</taxon>
        <taxon>Viridiplantae</taxon>
        <taxon>Streptophyta</taxon>
        <taxon>Embryophyta</taxon>
        <taxon>Tracheophyta</taxon>
        <taxon>Spermatophyta</taxon>
        <taxon>Magnoliopsida</taxon>
        <taxon>eudicotyledons</taxon>
        <taxon>Gunneridae</taxon>
        <taxon>Pentapetalae</taxon>
        <taxon>rosids</taxon>
        <taxon>malvids</taxon>
        <taxon>Brassicales</taxon>
        <taxon>Brassicaceae</taxon>
        <taxon>Brassiceae</taxon>
        <taxon>Brassica</taxon>
    </lineage>
</organism>
<reference evidence="2 3" key="1">
    <citation type="journal article" date="2014" name="Science">
        <title>Plant genetics. Early allopolyploid evolution in the post-Neolithic Brassica napus oilseed genome.</title>
        <authorList>
            <person name="Chalhoub B."/>
            <person name="Denoeud F."/>
            <person name="Liu S."/>
            <person name="Parkin I.A."/>
            <person name="Tang H."/>
            <person name="Wang X."/>
            <person name="Chiquet J."/>
            <person name="Belcram H."/>
            <person name="Tong C."/>
            <person name="Samans B."/>
            <person name="Correa M."/>
            <person name="Da Silva C."/>
            <person name="Just J."/>
            <person name="Falentin C."/>
            <person name="Koh C.S."/>
            <person name="Le Clainche I."/>
            <person name="Bernard M."/>
            <person name="Bento P."/>
            <person name="Noel B."/>
            <person name="Labadie K."/>
            <person name="Alberti A."/>
            <person name="Charles M."/>
            <person name="Arnaud D."/>
            <person name="Guo H."/>
            <person name="Daviaud C."/>
            <person name="Alamery S."/>
            <person name="Jabbari K."/>
            <person name="Zhao M."/>
            <person name="Edger P.P."/>
            <person name="Chelaifa H."/>
            <person name="Tack D."/>
            <person name="Lassalle G."/>
            <person name="Mestiri I."/>
            <person name="Schnel N."/>
            <person name="Le Paslier M.C."/>
            <person name="Fan G."/>
            <person name="Renault V."/>
            <person name="Bayer P.E."/>
            <person name="Golicz A.A."/>
            <person name="Manoli S."/>
            <person name="Lee T.H."/>
            <person name="Thi V.H."/>
            <person name="Chalabi S."/>
            <person name="Hu Q."/>
            <person name="Fan C."/>
            <person name="Tollenaere R."/>
            <person name="Lu Y."/>
            <person name="Battail C."/>
            <person name="Shen J."/>
            <person name="Sidebottom C.H."/>
            <person name="Wang X."/>
            <person name="Canaguier A."/>
            <person name="Chauveau A."/>
            <person name="Berard A."/>
            <person name="Deniot G."/>
            <person name="Guan M."/>
            <person name="Liu Z."/>
            <person name="Sun F."/>
            <person name="Lim Y.P."/>
            <person name="Lyons E."/>
            <person name="Town C.D."/>
            <person name="Bancroft I."/>
            <person name="Wang X."/>
            <person name="Meng J."/>
            <person name="Ma J."/>
            <person name="Pires J.C."/>
            <person name="King G.J."/>
            <person name="Brunel D."/>
            <person name="Delourme R."/>
            <person name="Renard M."/>
            <person name="Aury J.M."/>
            <person name="Adams K.L."/>
            <person name="Batley J."/>
            <person name="Snowdon R.J."/>
            <person name="Tost J."/>
            <person name="Edwards D."/>
            <person name="Zhou Y."/>
            <person name="Hua W."/>
            <person name="Sharpe A.G."/>
            <person name="Paterson A.H."/>
            <person name="Guan C."/>
            <person name="Wincker P."/>
        </authorList>
    </citation>
    <scope>NUCLEOTIDE SEQUENCE [LARGE SCALE GENOMIC DNA]</scope>
    <source>
        <strain evidence="3">cv. Darmor-bzh</strain>
    </source>
</reference>